<dbReference type="Proteomes" id="UP000001555">
    <property type="component" value="Unassembled WGS sequence"/>
</dbReference>
<dbReference type="EMBL" id="ABJB011100786">
    <property type="status" value="NOT_ANNOTATED_CDS"/>
    <property type="molecule type" value="Genomic_DNA"/>
</dbReference>
<dbReference type="EMBL" id="ABJB011061369">
    <property type="status" value="NOT_ANNOTATED_CDS"/>
    <property type="molecule type" value="Genomic_DNA"/>
</dbReference>
<proteinExistence type="predicted"/>
<keyword evidence="3" id="KW-1185">Reference proteome</keyword>
<evidence type="ECO:0000313" key="1">
    <source>
        <dbReference type="EMBL" id="EEC17774.1"/>
    </source>
</evidence>
<evidence type="ECO:0000313" key="3">
    <source>
        <dbReference type="Proteomes" id="UP000001555"/>
    </source>
</evidence>
<dbReference type="EMBL" id="ABJB010233478">
    <property type="status" value="NOT_ANNOTATED_CDS"/>
    <property type="molecule type" value="Genomic_DNA"/>
</dbReference>
<dbReference type="EMBL" id="ABJB010338168">
    <property type="status" value="NOT_ANNOTATED_CDS"/>
    <property type="molecule type" value="Genomic_DNA"/>
</dbReference>
<name>B7QG02_IXOSC</name>
<dbReference type="InParanoid" id="B7QG02"/>
<dbReference type="HOGENOM" id="CLU_2017770_0_0_1"/>
<gene>
    <name evidence="1" type="ORF">IscW_ISCW012687</name>
</gene>
<organism>
    <name type="scientific">Ixodes scapularis</name>
    <name type="common">Black-legged tick</name>
    <name type="synonym">Deer tick</name>
    <dbReference type="NCBI Taxonomy" id="6945"/>
    <lineage>
        <taxon>Eukaryota</taxon>
        <taxon>Metazoa</taxon>
        <taxon>Ecdysozoa</taxon>
        <taxon>Arthropoda</taxon>
        <taxon>Chelicerata</taxon>
        <taxon>Arachnida</taxon>
        <taxon>Acari</taxon>
        <taxon>Parasitiformes</taxon>
        <taxon>Ixodida</taxon>
        <taxon>Ixodoidea</taxon>
        <taxon>Ixodidae</taxon>
        <taxon>Ixodinae</taxon>
        <taxon>Ixodes</taxon>
    </lineage>
</organism>
<protein>
    <submittedName>
        <fullName evidence="1 2">Uncharacterized protein</fullName>
    </submittedName>
</protein>
<dbReference type="EMBL" id="ABJB010415068">
    <property type="status" value="NOT_ANNOTATED_CDS"/>
    <property type="molecule type" value="Genomic_DNA"/>
</dbReference>
<dbReference type="VEuPathDB" id="VectorBase:ISCW012687"/>
<dbReference type="EMBL" id="DS928472">
    <property type="protein sequence ID" value="EEC17774.1"/>
    <property type="molecule type" value="Genomic_DNA"/>
</dbReference>
<reference evidence="2" key="2">
    <citation type="submission" date="2020-05" db="UniProtKB">
        <authorList>
            <consortium name="EnsemblMetazoa"/>
        </authorList>
    </citation>
    <scope>IDENTIFICATION</scope>
    <source>
        <strain evidence="2">wikel</strain>
    </source>
</reference>
<dbReference type="AlphaFoldDB" id="B7QG02"/>
<reference evidence="1 3" key="1">
    <citation type="submission" date="2008-03" db="EMBL/GenBank/DDBJ databases">
        <title>Annotation of Ixodes scapularis.</title>
        <authorList>
            <consortium name="Ixodes scapularis Genome Project Consortium"/>
            <person name="Caler E."/>
            <person name="Hannick L.I."/>
            <person name="Bidwell S."/>
            <person name="Joardar V."/>
            <person name="Thiagarajan M."/>
            <person name="Amedeo P."/>
            <person name="Galinsky K.J."/>
            <person name="Schobel S."/>
            <person name="Inman J."/>
            <person name="Hostetler J."/>
            <person name="Miller J."/>
            <person name="Hammond M."/>
            <person name="Megy K."/>
            <person name="Lawson D."/>
            <person name="Kodira C."/>
            <person name="Sutton G."/>
            <person name="Meyer J."/>
            <person name="Hill C.A."/>
            <person name="Birren B."/>
            <person name="Nene V."/>
            <person name="Collins F."/>
            <person name="Alarcon-Chaidez F."/>
            <person name="Wikel S."/>
            <person name="Strausberg R."/>
        </authorList>
    </citation>
    <scope>NUCLEOTIDE SEQUENCE [LARGE SCALE GENOMIC DNA]</scope>
    <source>
        <strain evidence="3">Wikel</strain>
        <strain evidence="1">Wikel colony</strain>
    </source>
</reference>
<evidence type="ECO:0000313" key="2">
    <source>
        <dbReference type="EnsemblMetazoa" id="ISCW012687-PA"/>
    </source>
</evidence>
<dbReference type="EMBL" id="ABJB010878862">
    <property type="status" value="NOT_ANNOTATED_CDS"/>
    <property type="molecule type" value="Genomic_DNA"/>
</dbReference>
<sequence length="123" mass="13554">MITTTQSGEIHPGLADGVCEIIFFNNVYGPGSSTFVDKSPSVFQWFLGYARSHNGSTEYGIGIQHGKELAAYNDLNTAVGEAALRDFWSLKLRHYGLLNFPVHDALMPNRATATNYDKLLKVS</sequence>
<dbReference type="VEuPathDB" id="VectorBase:ISCI012687"/>
<dbReference type="EnsemblMetazoa" id="ISCW012687-RA">
    <property type="protein sequence ID" value="ISCW012687-PA"/>
    <property type="gene ID" value="ISCW012687"/>
</dbReference>
<dbReference type="PaxDb" id="6945-B7QG02"/>
<accession>B7QG02</accession>